<dbReference type="SUPFAM" id="SSF51735">
    <property type="entry name" value="NAD(P)-binding Rossmann-fold domains"/>
    <property type="match status" value="1"/>
</dbReference>
<dbReference type="PANTHER" id="PTHR42901">
    <property type="entry name" value="ALCOHOL DEHYDROGENASE"/>
    <property type="match status" value="1"/>
</dbReference>
<comment type="similarity">
    <text evidence="1 3">Belongs to the short-chain dehydrogenases/reductases (SDR) family.</text>
</comment>
<dbReference type="RefSeq" id="WP_185693414.1">
    <property type="nucleotide sequence ID" value="NZ_JACHVA010000101.1"/>
</dbReference>
<proteinExistence type="inferred from homology"/>
<sequence length="244" mass="25983">MKNEKLIAIVTGGSGGFGAGMAEALSQVGHIVYITGRNEKKLTEAAERVGAIPVVSDATNPADWDRVVTKVMEDQGRIDVLVNNAGAGGRIAPLEEQTDEEIAHSISLNLTSAIFGCRRIGAIMKRQGSGCIINVSSVCAKYSWPGWSVYSAAKAGVERLGKGLYAELREFGVRVTTLTPSWGATEFGAASSIEGHPTLEPSVRERCIQPEDMGRLVVDVVNTPSHLELLELTVLPTVQEIAPL</sequence>
<dbReference type="EMBL" id="JACHVA010000101">
    <property type="protein sequence ID" value="MBC2602749.1"/>
    <property type="molecule type" value="Genomic_DNA"/>
</dbReference>
<dbReference type="Proteomes" id="UP000525652">
    <property type="component" value="Unassembled WGS sequence"/>
</dbReference>
<evidence type="ECO:0000256" key="2">
    <source>
        <dbReference type="ARBA" id="ARBA00023002"/>
    </source>
</evidence>
<dbReference type="CDD" id="cd05233">
    <property type="entry name" value="SDR_c"/>
    <property type="match status" value="1"/>
</dbReference>
<dbReference type="PRINTS" id="PR00080">
    <property type="entry name" value="SDRFAMILY"/>
</dbReference>
<dbReference type="InterPro" id="IPR002347">
    <property type="entry name" value="SDR_fam"/>
</dbReference>
<organism evidence="4 5">
    <name type="scientific">Puniceicoccus vermicola</name>
    <dbReference type="NCBI Taxonomy" id="388746"/>
    <lineage>
        <taxon>Bacteria</taxon>
        <taxon>Pseudomonadati</taxon>
        <taxon>Verrucomicrobiota</taxon>
        <taxon>Opitutia</taxon>
        <taxon>Puniceicoccales</taxon>
        <taxon>Puniceicoccaceae</taxon>
        <taxon>Puniceicoccus</taxon>
    </lineage>
</organism>
<comment type="caution">
    <text evidence="4">The sequence shown here is derived from an EMBL/GenBank/DDBJ whole genome shotgun (WGS) entry which is preliminary data.</text>
</comment>
<evidence type="ECO:0000256" key="3">
    <source>
        <dbReference type="RuleBase" id="RU000363"/>
    </source>
</evidence>
<dbReference type="Gene3D" id="3.40.50.720">
    <property type="entry name" value="NAD(P)-binding Rossmann-like Domain"/>
    <property type="match status" value="1"/>
</dbReference>
<evidence type="ECO:0000313" key="4">
    <source>
        <dbReference type="EMBL" id="MBC2602749.1"/>
    </source>
</evidence>
<keyword evidence="5" id="KW-1185">Reference proteome</keyword>
<protein>
    <submittedName>
        <fullName evidence="4">SDR family oxidoreductase</fullName>
    </submittedName>
</protein>
<dbReference type="GO" id="GO:0016491">
    <property type="term" value="F:oxidoreductase activity"/>
    <property type="evidence" value="ECO:0007669"/>
    <property type="project" value="UniProtKB-KW"/>
</dbReference>
<keyword evidence="2" id="KW-0560">Oxidoreductase</keyword>
<name>A0A7X1E545_9BACT</name>
<reference evidence="4 5" key="1">
    <citation type="submission" date="2020-07" db="EMBL/GenBank/DDBJ databases">
        <authorList>
            <person name="Feng X."/>
        </authorList>
    </citation>
    <scope>NUCLEOTIDE SEQUENCE [LARGE SCALE GENOMIC DNA]</scope>
    <source>
        <strain evidence="4 5">JCM14086</strain>
    </source>
</reference>
<evidence type="ECO:0000313" key="5">
    <source>
        <dbReference type="Proteomes" id="UP000525652"/>
    </source>
</evidence>
<dbReference type="Pfam" id="PF00106">
    <property type="entry name" value="adh_short"/>
    <property type="match status" value="1"/>
</dbReference>
<accession>A0A7X1E545</accession>
<evidence type="ECO:0000256" key="1">
    <source>
        <dbReference type="ARBA" id="ARBA00006484"/>
    </source>
</evidence>
<gene>
    <name evidence="4" type="ORF">H5P30_13275</name>
</gene>
<dbReference type="PRINTS" id="PR00081">
    <property type="entry name" value="GDHRDH"/>
</dbReference>
<dbReference type="PANTHER" id="PTHR42901:SF1">
    <property type="entry name" value="ALCOHOL DEHYDROGENASE"/>
    <property type="match status" value="1"/>
</dbReference>
<dbReference type="InterPro" id="IPR036291">
    <property type="entry name" value="NAD(P)-bd_dom_sf"/>
</dbReference>
<dbReference type="AlphaFoldDB" id="A0A7X1E545"/>